<dbReference type="Gene3D" id="3.40.50.1820">
    <property type="entry name" value="alpha/beta hydrolase"/>
    <property type="match status" value="1"/>
</dbReference>
<dbReference type="InterPro" id="IPR029058">
    <property type="entry name" value="AB_hydrolase_fold"/>
</dbReference>
<evidence type="ECO:0000313" key="6">
    <source>
        <dbReference type="EMBL" id="MBY0099612.1"/>
    </source>
</evidence>
<dbReference type="EC" id="3.1.1.-" evidence="4"/>
<dbReference type="PROSITE" id="PS00941">
    <property type="entry name" value="CARBOXYLESTERASE_B_2"/>
    <property type="match status" value="1"/>
</dbReference>
<evidence type="ECO:0000256" key="4">
    <source>
        <dbReference type="RuleBase" id="RU361235"/>
    </source>
</evidence>
<dbReference type="InterPro" id="IPR002168">
    <property type="entry name" value="Lipase_GDXG_HIS_AS"/>
</dbReference>
<dbReference type="InterPro" id="IPR002018">
    <property type="entry name" value="CarbesteraseB"/>
</dbReference>
<dbReference type="PROSITE" id="PS01173">
    <property type="entry name" value="LIPASE_GDXG_HIS"/>
    <property type="match status" value="1"/>
</dbReference>
<evidence type="ECO:0000256" key="1">
    <source>
        <dbReference type="ARBA" id="ARBA00005964"/>
    </source>
</evidence>
<organism evidence="6 7">
    <name type="scientific">Mesobacillus maritimus</name>
    <dbReference type="NCBI Taxonomy" id="1643336"/>
    <lineage>
        <taxon>Bacteria</taxon>
        <taxon>Bacillati</taxon>
        <taxon>Bacillota</taxon>
        <taxon>Bacilli</taxon>
        <taxon>Bacillales</taxon>
        <taxon>Bacillaceae</taxon>
        <taxon>Mesobacillus</taxon>
    </lineage>
</organism>
<keyword evidence="3 4" id="KW-0378">Hydrolase</keyword>
<accession>A0ABS7KBF4</accession>
<evidence type="ECO:0000256" key="2">
    <source>
        <dbReference type="ARBA" id="ARBA00010515"/>
    </source>
</evidence>
<comment type="caution">
    <text evidence="6">The sequence shown here is derived from an EMBL/GenBank/DDBJ whole genome shotgun (WGS) entry which is preliminary data.</text>
</comment>
<evidence type="ECO:0000256" key="3">
    <source>
        <dbReference type="ARBA" id="ARBA00022801"/>
    </source>
</evidence>
<dbReference type="PANTHER" id="PTHR11559">
    <property type="entry name" value="CARBOXYLESTERASE"/>
    <property type="match status" value="1"/>
</dbReference>
<dbReference type="InterPro" id="IPR019826">
    <property type="entry name" value="Carboxylesterase_B_AS"/>
</dbReference>
<comment type="similarity">
    <text evidence="2">Belongs to the 'GDXG' lipolytic enzyme family.</text>
</comment>
<dbReference type="SUPFAM" id="SSF53474">
    <property type="entry name" value="alpha/beta-Hydrolases"/>
    <property type="match status" value="1"/>
</dbReference>
<comment type="similarity">
    <text evidence="1 4">Belongs to the type-B carboxylesterase/lipase family.</text>
</comment>
<keyword evidence="7" id="KW-1185">Reference proteome</keyword>
<name>A0ABS7KBF4_9BACI</name>
<evidence type="ECO:0000259" key="5">
    <source>
        <dbReference type="Pfam" id="PF00135"/>
    </source>
</evidence>
<reference evidence="6 7" key="1">
    <citation type="submission" date="2020-07" db="EMBL/GenBank/DDBJ databases">
        <title>Fungal Genomes of the International Space Station.</title>
        <authorList>
            <person name="Seuylemezian A."/>
            <person name="Singh N.K."/>
            <person name="Wood J."/>
            <person name="Venkateswaran K."/>
        </authorList>
    </citation>
    <scope>NUCLEOTIDE SEQUENCE [LARGE SCALE GENOMIC DNA]</scope>
    <source>
        <strain evidence="6 7">PL-B2</strain>
    </source>
</reference>
<feature type="domain" description="Carboxylesterase type B" evidence="5">
    <location>
        <begin position="4"/>
        <end position="483"/>
    </location>
</feature>
<dbReference type="EMBL" id="JACWFH010000039">
    <property type="protein sequence ID" value="MBY0099612.1"/>
    <property type="molecule type" value="Genomic_DNA"/>
</dbReference>
<dbReference type="RefSeq" id="WP_221875881.1">
    <property type="nucleotide sequence ID" value="NZ_JACWFH010000039.1"/>
</dbReference>
<protein>
    <recommendedName>
        <fullName evidence="4">Carboxylic ester hydrolase</fullName>
        <ecNumber evidence="4">3.1.1.-</ecNumber>
    </recommendedName>
</protein>
<gene>
    <name evidence="6" type="ORF">H0185_22990</name>
</gene>
<dbReference type="Proteomes" id="UP000769780">
    <property type="component" value="Unassembled WGS sequence"/>
</dbReference>
<dbReference type="InterPro" id="IPR019819">
    <property type="entry name" value="Carboxylesterase_B_CS"/>
</dbReference>
<dbReference type="InterPro" id="IPR050309">
    <property type="entry name" value="Type-B_Carboxylest/Lipase"/>
</dbReference>
<sequence>MSNLIVESTYGKLRGEQLNGVCTWKGIPFAKPPVGPLRFRAPELPDSWDGIRDATSFSPVAQQTQREIMEFFGNDVSNVSEDCLYLNVWSPAADDKKRPVMVWIHGGAFLTGSGSSHWYDGASFSEQGDVVVVTINYRLGVFGFLHLGEIAGEDYATSGNCGILDQVAALQWVQENISKFGGDPNNVTIFGESAGAMSIGVLLGFPSAEGLYQKAILQSGAAANAHPVETATKVAGHVLAALQIDAANISKLEEIPPEKLLQAADLLPSMSLGPVVDGVSLPKPPEQAIAEGSAKDVTVLIGTNKDEFNIFTAFDPEWKNTNGDEENVKALFEKTFGPLLPVISAHFAGGEPLSQELFNKLVTITVFSHPAQKLAELQTNHGAPVWMYRFDWETPVFNGALKATHALEIPFVWNTLETEGTENFTGTSPERQIVADQMHQAWINFARNGNPNTDELPEWPSYDTNQRSTMIFNVESKVVNDPNKEDRVKWEQISMVMKS</sequence>
<dbReference type="Pfam" id="PF00135">
    <property type="entry name" value="COesterase"/>
    <property type="match status" value="1"/>
</dbReference>
<dbReference type="PROSITE" id="PS00122">
    <property type="entry name" value="CARBOXYLESTERASE_B_1"/>
    <property type="match status" value="1"/>
</dbReference>
<evidence type="ECO:0000313" key="7">
    <source>
        <dbReference type="Proteomes" id="UP000769780"/>
    </source>
</evidence>
<proteinExistence type="inferred from homology"/>